<dbReference type="Gene3D" id="3.40.50.620">
    <property type="entry name" value="HUPs"/>
    <property type="match status" value="1"/>
</dbReference>
<name>X0WT08_9ZZZZ</name>
<feature type="non-terminal residue" evidence="2">
    <location>
        <position position="240"/>
    </location>
</feature>
<sequence>LGALLSGGVDSSVVVALMQKVSTTPIHTFTMGFREQAYNEAPWASKVAKHLGTDHTELYITPQEALDVIPHLPEIYDEPFADSSAIPTYLVCLLTRSQVTVALSGDGGDEQFSGYVRYWSTKAMATGFQALPRPIKKALSLILKGIPSKWVERCYFPLRDFFPQRFQVANFPDKWQKLISLMDNTEIEELYRMTICLWSEEDLIRLTRQTLSKGIYEEIFKQTEGWPLLSRMMRVDQKTY</sequence>
<dbReference type="AlphaFoldDB" id="X0WT08"/>
<protein>
    <recommendedName>
        <fullName evidence="1">Asparagine synthetase domain-containing protein</fullName>
    </recommendedName>
</protein>
<dbReference type="InterPro" id="IPR051786">
    <property type="entry name" value="ASN_synthetase/amidase"/>
</dbReference>
<dbReference type="GO" id="GO:0004066">
    <property type="term" value="F:asparagine synthase (glutamine-hydrolyzing) activity"/>
    <property type="evidence" value="ECO:0007669"/>
    <property type="project" value="InterPro"/>
</dbReference>
<dbReference type="CDD" id="cd01991">
    <property type="entry name" value="Asn_synthase_B_C"/>
    <property type="match status" value="1"/>
</dbReference>
<evidence type="ECO:0000259" key="1">
    <source>
        <dbReference type="Pfam" id="PF00733"/>
    </source>
</evidence>
<accession>X0WT08</accession>
<dbReference type="InterPro" id="IPR001962">
    <property type="entry name" value="Asn_synthase"/>
</dbReference>
<dbReference type="PANTHER" id="PTHR43284:SF1">
    <property type="entry name" value="ASPARAGINE SYNTHETASE"/>
    <property type="match status" value="1"/>
</dbReference>
<gene>
    <name evidence="2" type="ORF">S01H1_74054</name>
</gene>
<reference evidence="2" key="1">
    <citation type="journal article" date="2014" name="Front. Microbiol.">
        <title>High frequency of phylogenetically diverse reductive dehalogenase-homologous genes in deep subseafloor sedimentary metagenomes.</title>
        <authorList>
            <person name="Kawai M."/>
            <person name="Futagami T."/>
            <person name="Toyoda A."/>
            <person name="Takaki Y."/>
            <person name="Nishi S."/>
            <person name="Hori S."/>
            <person name="Arai W."/>
            <person name="Tsubouchi T."/>
            <person name="Morono Y."/>
            <person name="Uchiyama I."/>
            <person name="Ito T."/>
            <person name="Fujiyama A."/>
            <person name="Inagaki F."/>
            <person name="Takami H."/>
        </authorList>
    </citation>
    <scope>NUCLEOTIDE SEQUENCE</scope>
    <source>
        <strain evidence="2">Expedition CK06-06</strain>
    </source>
</reference>
<dbReference type="GO" id="GO:0006529">
    <property type="term" value="P:asparagine biosynthetic process"/>
    <property type="evidence" value="ECO:0007669"/>
    <property type="project" value="InterPro"/>
</dbReference>
<dbReference type="EMBL" id="BARS01049511">
    <property type="protein sequence ID" value="GAG33795.1"/>
    <property type="molecule type" value="Genomic_DNA"/>
</dbReference>
<dbReference type="PANTHER" id="PTHR43284">
    <property type="entry name" value="ASPARAGINE SYNTHETASE (GLUTAMINE-HYDROLYZING)"/>
    <property type="match status" value="1"/>
</dbReference>
<comment type="caution">
    <text evidence="2">The sequence shown here is derived from an EMBL/GenBank/DDBJ whole genome shotgun (WGS) entry which is preliminary data.</text>
</comment>
<proteinExistence type="predicted"/>
<feature type="non-terminal residue" evidence="2">
    <location>
        <position position="1"/>
    </location>
</feature>
<dbReference type="GO" id="GO:0005829">
    <property type="term" value="C:cytosol"/>
    <property type="evidence" value="ECO:0007669"/>
    <property type="project" value="TreeGrafter"/>
</dbReference>
<dbReference type="InterPro" id="IPR014729">
    <property type="entry name" value="Rossmann-like_a/b/a_fold"/>
</dbReference>
<organism evidence="2">
    <name type="scientific">marine sediment metagenome</name>
    <dbReference type="NCBI Taxonomy" id="412755"/>
    <lineage>
        <taxon>unclassified sequences</taxon>
        <taxon>metagenomes</taxon>
        <taxon>ecological metagenomes</taxon>
    </lineage>
</organism>
<dbReference type="SUPFAM" id="SSF52402">
    <property type="entry name" value="Adenine nucleotide alpha hydrolases-like"/>
    <property type="match status" value="1"/>
</dbReference>
<feature type="domain" description="Asparagine synthetase" evidence="1">
    <location>
        <begin position="1"/>
        <end position="240"/>
    </location>
</feature>
<evidence type="ECO:0000313" key="2">
    <source>
        <dbReference type="EMBL" id="GAG33795.1"/>
    </source>
</evidence>
<dbReference type="Pfam" id="PF00733">
    <property type="entry name" value="Asn_synthase"/>
    <property type="match status" value="1"/>
</dbReference>